<keyword evidence="1" id="KW-0812">Transmembrane</keyword>
<keyword evidence="1" id="KW-1133">Transmembrane helix</keyword>
<dbReference type="GO" id="GO:0005886">
    <property type="term" value="C:plasma membrane"/>
    <property type="evidence" value="ECO:0007669"/>
    <property type="project" value="TreeGrafter"/>
</dbReference>
<comment type="caution">
    <text evidence="2">The sequence shown here is derived from an EMBL/GenBank/DDBJ whole genome shotgun (WGS) entry which is preliminary data.</text>
</comment>
<proteinExistence type="predicted"/>
<dbReference type="PANTHER" id="PTHR30354">
    <property type="entry name" value="GNT FAMILY GLUCONATE TRANSPORTER"/>
    <property type="match status" value="1"/>
</dbReference>
<gene>
    <name evidence="2" type="ORF">FC83_GL003072</name>
</gene>
<dbReference type="eggNOG" id="COG2610">
    <property type="taxonomic scope" value="Bacteria"/>
</dbReference>
<accession>A0A0R1Y2U4</accession>
<evidence type="ECO:0000313" key="2">
    <source>
        <dbReference type="EMBL" id="KRM36317.1"/>
    </source>
</evidence>
<reference evidence="2 3" key="1">
    <citation type="journal article" date="2015" name="Genome Announc.">
        <title>Expanding the biotechnology potential of lactobacilli through comparative genomics of 213 strains and associated genera.</title>
        <authorList>
            <person name="Sun Z."/>
            <person name="Harris H.M."/>
            <person name="McCann A."/>
            <person name="Guo C."/>
            <person name="Argimon S."/>
            <person name="Zhang W."/>
            <person name="Yang X."/>
            <person name="Jeffery I.B."/>
            <person name="Cooney J.C."/>
            <person name="Kagawa T.F."/>
            <person name="Liu W."/>
            <person name="Song Y."/>
            <person name="Salvetti E."/>
            <person name="Wrobel A."/>
            <person name="Rasinkangas P."/>
            <person name="Parkhill J."/>
            <person name="Rea M.C."/>
            <person name="O'Sullivan O."/>
            <person name="Ritari J."/>
            <person name="Douillard F.P."/>
            <person name="Paul Ross R."/>
            <person name="Yang R."/>
            <person name="Briner A.E."/>
            <person name="Felis G.E."/>
            <person name="de Vos W.M."/>
            <person name="Barrangou R."/>
            <person name="Klaenhammer T.R."/>
            <person name="Caufield P.W."/>
            <person name="Cui Y."/>
            <person name="Zhang H."/>
            <person name="O'Toole P.W."/>
        </authorList>
    </citation>
    <scope>NUCLEOTIDE SEQUENCE [LARGE SCALE GENOMIC DNA]</scope>
    <source>
        <strain evidence="2 3">DSM 18527</strain>
    </source>
</reference>
<dbReference type="PANTHER" id="PTHR30354:SF23">
    <property type="entry name" value="GNTP FAMILY PERMEASE"/>
    <property type="match status" value="1"/>
</dbReference>
<feature type="transmembrane region" description="Helical" evidence="1">
    <location>
        <begin position="6"/>
        <end position="22"/>
    </location>
</feature>
<dbReference type="Proteomes" id="UP000051236">
    <property type="component" value="Unassembled WGS sequence"/>
</dbReference>
<dbReference type="GO" id="GO:0015128">
    <property type="term" value="F:gluconate transmembrane transporter activity"/>
    <property type="evidence" value="ECO:0007669"/>
    <property type="project" value="InterPro"/>
</dbReference>
<feature type="transmembrane region" description="Helical" evidence="1">
    <location>
        <begin position="400"/>
        <end position="420"/>
    </location>
</feature>
<keyword evidence="1" id="KW-0472">Membrane</keyword>
<feature type="transmembrane region" description="Helical" evidence="1">
    <location>
        <begin position="29"/>
        <end position="46"/>
    </location>
</feature>
<keyword evidence="3" id="KW-1185">Reference proteome</keyword>
<feature type="transmembrane region" description="Helical" evidence="1">
    <location>
        <begin position="52"/>
        <end position="78"/>
    </location>
</feature>
<feature type="transmembrane region" description="Helical" evidence="1">
    <location>
        <begin position="176"/>
        <end position="199"/>
    </location>
</feature>
<feature type="transmembrane region" description="Helical" evidence="1">
    <location>
        <begin position="99"/>
        <end position="129"/>
    </location>
</feature>
<dbReference type="Pfam" id="PF02447">
    <property type="entry name" value="GntP_permease"/>
    <property type="match status" value="1"/>
</dbReference>
<feature type="transmembrane region" description="Helical" evidence="1">
    <location>
        <begin position="348"/>
        <end position="369"/>
    </location>
</feature>
<dbReference type="InterPro" id="IPR003474">
    <property type="entry name" value="Glcn_transporter"/>
</dbReference>
<dbReference type="RefSeq" id="WP_057002347.1">
    <property type="nucleotide sequence ID" value="NZ_AZGA01000005.1"/>
</dbReference>
<feature type="transmembrane region" description="Helical" evidence="1">
    <location>
        <begin position="315"/>
        <end position="336"/>
    </location>
</feature>
<sequence length="421" mass="42807">MGNTVSAYGALLGLLLTIGLILKKVQPTYAMIIGAIVGGLIGGVSLERSIGFMITGIPSIVPAVIRVITAGVLVGTLIESGAAERIALTIIDKLGHERCLVALMLSTWALTAIGVFGDVACLAVAPIAIQVSERTGFKKMGVLMAMIGGVKAGGAISPNPNTIAAAETFKIPLTSLMLTGFAASLTALVATTFLSKYLAHKGSSFPHIDPLETSKVLPSLWSSLFGPGVAILLLLLRPIVGINVDPLVALPLGGFTGMIAMGKFKHATTFLSVGMQKMSGVAMLILGTGTLAGIISNSNLKDVVISGIETAGLPAFMLAPIAGMFMGAATASATAGATLGSQIFGHTIIAGGVSSLAGATMVNAGSLVFDGLPQGPFFHVSAKSVDMDIKERLKVLGFEILNGLAMVTVSTLLFGALHLAG</sequence>
<dbReference type="EMBL" id="AZGA01000005">
    <property type="protein sequence ID" value="KRM36317.1"/>
    <property type="molecule type" value="Genomic_DNA"/>
</dbReference>
<name>A0A0R1Y2U4_9LACO</name>
<dbReference type="AlphaFoldDB" id="A0A0R1Y2U4"/>
<protein>
    <submittedName>
        <fullName evidence="2">D-glycerate transporter (Predicted)</fullName>
    </submittedName>
</protein>
<evidence type="ECO:0000256" key="1">
    <source>
        <dbReference type="SAM" id="Phobius"/>
    </source>
</evidence>
<feature type="transmembrane region" description="Helical" evidence="1">
    <location>
        <begin position="220"/>
        <end position="240"/>
    </location>
</feature>
<feature type="transmembrane region" description="Helical" evidence="1">
    <location>
        <begin position="246"/>
        <end position="264"/>
    </location>
</feature>
<organism evidence="2 3">
    <name type="scientific">Agrilactobacillus composti DSM 18527 = JCM 14202</name>
    <dbReference type="NCBI Taxonomy" id="1423734"/>
    <lineage>
        <taxon>Bacteria</taxon>
        <taxon>Bacillati</taxon>
        <taxon>Bacillota</taxon>
        <taxon>Bacilli</taxon>
        <taxon>Lactobacillales</taxon>
        <taxon>Lactobacillaceae</taxon>
        <taxon>Agrilactobacillus</taxon>
    </lineage>
</organism>
<evidence type="ECO:0000313" key="3">
    <source>
        <dbReference type="Proteomes" id="UP000051236"/>
    </source>
</evidence>
<dbReference type="PATRIC" id="fig|1423734.3.peg.3121"/>
<dbReference type="STRING" id="1423734.FC83_GL003072"/>
<feature type="transmembrane region" description="Helical" evidence="1">
    <location>
        <begin position="276"/>
        <end position="295"/>
    </location>
</feature>